<organism evidence="3">
    <name type="scientific">Caenorhabditis brenneri</name>
    <name type="common">Nematode worm</name>
    <dbReference type="NCBI Taxonomy" id="135651"/>
    <lineage>
        <taxon>Eukaryota</taxon>
        <taxon>Metazoa</taxon>
        <taxon>Ecdysozoa</taxon>
        <taxon>Nematoda</taxon>
        <taxon>Chromadorea</taxon>
        <taxon>Rhabditida</taxon>
        <taxon>Rhabditina</taxon>
        <taxon>Rhabditomorpha</taxon>
        <taxon>Rhabditoidea</taxon>
        <taxon>Rhabditidae</taxon>
        <taxon>Peloderinae</taxon>
        <taxon>Caenorhabditis</taxon>
    </lineage>
</organism>
<feature type="compositionally biased region" description="Polar residues" evidence="1">
    <location>
        <begin position="202"/>
        <end position="218"/>
    </location>
</feature>
<name>G0PDV6_CAEBE</name>
<reference evidence="3" key="1">
    <citation type="submission" date="2011-07" db="EMBL/GenBank/DDBJ databases">
        <authorList>
            <consortium name="Caenorhabditis brenneri Sequencing and Analysis Consortium"/>
            <person name="Wilson R.K."/>
        </authorList>
    </citation>
    <scope>NUCLEOTIDE SEQUENCE [LARGE SCALE GENOMIC DNA]</scope>
    <source>
        <strain evidence="3">PB2801</strain>
    </source>
</reference>
<feature type="region of interest" description="Disordered" evidence="1">
    <location>
        <begin position="291"/>
        <end position="325"/>
    </location>
</feature>
<protein>
    <submittedName>
        <fullName evidence="2">Uncharacterized protein</fullName>
    </submittedName>
</protein>
<dbReference type="HOGENOM" id="CLU_799803_0_0_1"/>
<proteinExistence type="predicted"/>
<dbReference type="AlphaFoldDB" id="G0PDV6"/>
<evidence type="ECO:0000313" key="3">
    <source>
        <dbReference type="Proteomes" id="UP000008068"/>
    </source>
</evidence>
<feature type="compositionally biased region" description="Polar residues" evidence="1">
    <location>
        <begin position="35"/>
        <end position="51"/>
    </location>
</feature>
<feature type="compositionally biased region" description="Basic residues" evidence="1">
    <location>
        <begin position="21"/>
        <end position="33"/>
    </location>
</feature>
<accession>G0PDV6</accession>
<dbReference type="Proteomes" id="UP000008068">
    <property type="component" value="Unassembled WGS sequence"/>
</dbReference>
<sequence>MDAVNGIETEQQATVRDHLMAAKKKRAQPRKQRPTMNGTHENLANGQQVKMQAQGRYHPYHQPQYKSQPARGTISRPMNPTPDHQRQQQFGGGAMNKNGMSSDKNVAALLAPLNGYTEKPLEPLSGKSDEIPTKDQEQLIHHQMNQPISSGSYYYPPDYTQNTHVSIEGYNGELDNTTYDQLVSSGSNTRDSTSQSSQNSSLPRTPNPHQSQQVNQQKAAAPKKRPRNVLSKEAIEYNAREFARAYGFHDDQPSGAIPRPLGLTDKDLERFTDELIADFFIDITAPDVETLSPQETEISTPSDSVSESSSTSTHNTALITQHVPQPTQYGFIQQTSQNVHDNGVLPL</sequence>
<feature type="region of interest" description="Disordered" evidence="1">
    <location>
        <begin position="118"/>
        <end position="157"/>
    </location>
</feature>
<evidence type="ECO:0000256" key="1">
    <source>
        <dbReference type="SAM" id="MobiDB-lite"/>
    </source>
</evidence>
<feature type="region of interest" description="Disordered" evidence="1">
    <location>
        <begin position="1"/>
        <end position="101"/>
    </location>
</feature>
<feature type="compositionally biased region" description="Polar residues" evidence="1">
    <location>
        <begin position="143"/>
        <end position="152"/>
    </location>
</feature>
<feature type="compositionally biased region" description="Low complexity" evidence="1">
    <location>
        <begin position="184"/>
        <end position="201"/>
    </location>
</feature>
<dbReference type="InParanoid" id="G0PDV6"/>
<feature type="compositionally biased region" description="Basic and acidic residues" evidence="1">
    <location>
        <begin position="127"/>
        <end position="140"/>
    </location>
</feature>
<keyword evidence="3" id="KW-1185">Reference proteome</keyword>
<dbReference type="EMBL" id="GL380293">
    <property type="protein sequence ID" value="EGT52431.1"/>
    <property type="molecule type" value="Genomic_DNA"/>
</dbReference>
<gene>
    <name evidence="2" type="ORF">CAEBREN_22406</name>
</gene>
<evidence type="ECO:0000313" key="2">
    <source>
        <dbReference type="EMBL" id="EGT52431.1"/>
    </source>
</evidence>
<feature type="compositionally biased region" description="Low complexity" evidence="1">
    <location>
        <begin position="299"/>
        <end position="316"/>
    </location>
</feature>
<feature type="region of interest" description="Disordered" evidence="1">
    <location>
        <begin position="177"/>
        <end position="230"/>
    </location>
</feature>